<proteinExistence type="predicted"/>
<protein>
    <recommendedName>
        <fullName evidence="9">SET domain-containing protein</fullName>
    </recommendedName>
</protein>
<dbReference type="GO" id="GO:0008270">
    <property type="term" value="F:zinc ion binding"/>
    <property type="evidence" value="ECO:0007669"/>
    <property type="project" value="UniProtKB-KW"/>
</dbReference>
<evidence type="ECO:0000256" key="4">
    <source>
        <dbReference type="PROSITE-ProRule" id="PRU00134"/>
    </source>
</evidence>
<dbReference type="PANTHER" id="PTHR12197:SF251">
    <property type="entry name" value="EG:BACR7C10.4 PROTEIN"/>
    <property type="match status" value="1"/>
</dbReference>
<dbReference type="SUPFAM" id="SSF144232">
    <property type="entry name" value="HIT/MYND zinc finger-like"/>
    <property type="match status" value="1"/>
</dbReference>
<dbReference type="PROSITE" id="PS50280">
    <property type="entry name" value="SET"/>
    <property type="match status" value="1"/>
</dbReference>
<feature type="domain" description="SET" evidence="5">
    <location>
        <begin position="38"/>
        <end position="249"/>
    </location>
</feature>
<dbReference type="PROSITE" id="PS01360">
    <property type="entry name" value="ZF_MYND_1"/>
    <property type="match status" value="1"/>
</dbReference>
<keyword evidence="8" id="KW-1185">Reference proteome</keyword>
<evidence type="ECO:0000313" key="8">
    <source>
        <dbReference type="Proteomes" id="UP000308652"/>
    </source>
</evidence>
<dbReference type="InterPro" id="IPR001214">
    <property type="entry name" value="SET_dom"/>
</dbReference>
<dbReference type="OrthoDB" id="5945798at2759"/>
<feature type="domain" description="MYND-type" evidence="6">
    <location>
        <begin position="53"/>
        <end position="95"/>
    </location>
</feature>
<dbReference type="GO" id="GO:0005634">
    <property type="term" value="C:nucleus"/>
    <property type="evidence" value="ECO:0007669"/>
    <property type="project" value="TreeGrafter"/>
</dbReference>
<dbReference type="STRING" id="68775.A0A5C3M5V8"/>
<evidence type="ECO:0000259" key="5">
    <source>
        <dbReference type="PROSITE" id="PS50280"/>
    </source>
</evidence>
<evidence type="ECO:0000313" key="7">
    <source>
        <dbReference type="EMBL" id="TFK40789.1"/>
    </source>
</evidence>
<evidence type="ECO:0000256" key="2">
    <source>
        <dbReference type="ARBA" id="ARBA00022771"/>
    </source>
</evidence>
<dbReference type="Pfam" id="PF01753">
    <property type="entry name" value="zf-MYND"/>
    <property type="match status" value="1"/>
</dbReference>
<accession>A0A5C3M5V8</accession>
<dbReference type="PANTHER" id="PTHR12197">
    <property type="entry name" value="HISTONE-LYSINE N-METHYLTRANSFERASE SMYD"/>
    <property type="match status" value="1"/>
</dbReference>
<evidence type="ECO:0000256" key="3">
    <source>
        <dbReference type="ARBA" id="ARBA00022833"/>
    </source>
</evidence>
<dbReference type="SUPFAM" id="SSF82199">
    <property type="entry name" value="SET domain"/>
    <property type="match status" value="1"/>
</dbReference>
<dbReference type="AlphaFoldDB" id="A0A5C3M5V8"/>
<keyword evidence="3" id="KW-0862">Zinc</keyword>
<dbReference type="Gene3D" id="6.10.140.2220">
    <property type="match status" value="1"/>
</dbReference>
<dbReference type="InterPro" id="IPR046341">
    <property type="entry name" value="SET_dom_sf"/>
</dbReference>
<dbReference type="Pfam" id="PF00856">
    <property type="entry name" value="SET"/>
    <property type="match status" value="1"/>
</dbReference>
<dbReference type="CDD" id="cd20071">
    <property type="entry name" value="SET_SMYD"/>
    <property type="match status" value="1"/>
</dbReference>
<evidence type="ECO:0008006" key="9">
    <source>
        <dbReference type="Google" id="ProtNLM"/>
    </source>
</evidence>
<name>A0A5C3M5V8_9AGAR</name>
<dbReference type="EMBL" id="ML213596">
    <property type="protein sequence ID" value="TFK40789.1"/>
    <property type="molecule type" value="Genomic_DNA"/>
</dbReference>
<dbReference type="Proteomes" id="UP000308652">
    <property type="component" value="Unassembled WGS sequence"/>
</dbReference>
<keyword evidence="1" id="KW-0479">Metal-binding</keyword>
<dbReference type="PROSITE" id="PS50865">
    <property type="entry name" value="ZF_MYND_2"/>
    <property type="match status" value="1"/>
</dbReference>
<organism evidence="7 8">
    <name type="scientific">Crucibulum laeve</name>
    <dbReference type="NCBI Taxonomy" id="68775"/>
    <lineage>
        <taxon>Eukaryota</taxon>
        <taxon>Fungi</taxon>
        <taxon>Dikarya</taxon>
        <taxon>Basidiomycota</taxon>
        <taxon>Agaricomycotina</taxon>
        <taxon>Agaricomycetes</taxon>
        <taxon>Agaricomycetidae</taxon>
        <taxon>Agaricales</taxon>
        <taxon>Agaricineae</taxon>
        <taxon>Nidulariaceae</taxon>
        <taxon>Crucibulum</taxon>
    </lineage>
</organism>
<evidence type="ECO:0000259" key="6">
    <source>
        <dbReference type="PROSITE" id="PS50865"/>
    </source>
</evidence>
<dbReference type="InterPro" id="IPR002893">
    <property type="entry name" value="Znf_MYND"/>
</dbReference>
<reference evidence="7 8" key="1">
    <citation type="journal article" date="2019" name="Nat. Ecol. Evol.">
        <title>Megaphylogeny resolves global patterns of mushroom evolution.</title>
        <authorList>
            <person name="Varga T."/>
            <person name="Krizsan K."/>
            <person name="Foldi C."/>
            <person name="Dima B."/>
            <person name="Sanchez-Garcia M."/>
            <person name="Sanchez-Ramirez S."/>
            <person name="Szollosi G.J."/>
            <person name="Szarkandi J.G."/>
            <person name="Papp V."/>
            <person name="Albert L."/>
            <person name="Andreopoulos W."/>
            <person name="Angelini C."/>
            <person name="Antonin V."/>
            <person name="Barry K.W."/>
            <person name="Bougher N.L."/>
            <person name="Buchanan P."/>
            <person name="Buyck B."/>
            <person name="Bense V."/>
            <person name="Catcheside P."/>
            <person name="Chovatia M."/>
            <person name="Cooper J."/>
            <person name="Damon W."/>
            <person name="Desjardin D."/>
            <person name="Finy P."/>
            <person name="Geml J."/>
            <person name="Haridas S."/>
            <person name="Hughes K."/>
            <person name="Justo A."/>
            <person name="Karasinski D."/>
            <person name="Kautmanova I."/>
            <person name="Kiss B."/>
            <person name="Kocsube S."/>
            <person name="Kotiranta H."/>
            <person name="LaButti K.M."/>
            <person name="Lechner B.E."/>
            <person name="Liimatainen K."/>
            <person name="Lipzen A."/>
            <person name="Lukacs Z."/>
            <person name="Mihaltcheva S."/>
            <person name="Morgado L.N."/>
            <person name="Niskanen T."/>
            <person name="Noordeloos M.E."/>
            <person name="Ohm R.A."/>
            <person name="Ortiz-Santana B."/>
            <person name="Ovrebo C."/>
            <person name="Racz N."/>
            <person name="Riley R."/>
            <person name="Savchenko A."/>
            <person name="Shiryaev A."/>
            <person name="Soop K."/>
            <person name="Spirin V."/>
            <person name="Szebenyi C."/>
            <person name="Tomsovsky M."/>
            <person name="Tulloss R.E."/>
            <person name="Uehling J."/>
            <person name="Grigoriev I.V."/>
            <person name="Vagvolgyi C."/>
            <person name="Papp T."/>
            <person name="Martin F.M."/>
            <person name="Miettinen O."/>
            <person name="Hibbett D.S."/>
            <person name="Nagy L.G."/>
        </authorList>
    </citation>
    <scope>NUCLEOTIDE SEQUENCE [LARGE SCALE GENOMIC DNA]</scope>
    <source>
        <strain evidence="7 8">CBS 166.37</strain>
    </source>
</reference>
<sequence>MPEPLCYEDIKLIAHVIARDQAVATRKLLTGSNILSVPGLATVLLPSEKGRRCDTCHRLQTDERVLRRCTGCASYWYCDAKCQNTQWRSHHKRICKIYNQFISSPQFQALQAHEKMDSLLLSHMVAQMSATTFPLPTEDDSSQLSTFVSLLPGPIENVVPPPICPISPMPSKELLSALYSRFGNNNFVVHSHLTTFGHGVFPLASRLFNHSCVPNAAAKYTLSPAKTVNMEVIALRDILPDEEICLPYLDPALLQSRHQMFELTYGFKCNCSSCIFLRNLGRMPEPPKDPLEISTLSKQLREYVGIEEHIGLILPSPSMEAISHSLLPVLHESYMGELSETFSRSSHEGQYAIALDVGITLLALYILIYPSNYPQIGMHLLELAKTRWNEAISSDVRGDEETVMKEQVRVFLTFARRVLMVLGPEGDEYGPLQEIQTLEDLLNQ</sequence>
<gene>
    <name evidence="7" type="ORF">BDQ12DRAFT_680032</name>
</gene>
<keyword evidence="2 4" id="KW-0863">Zinc-finger</keyword>
<dbReference type="Gene3D" id="2.170.270.10">
    <property type="entry name" value="SET domain"/>
    <property type="match status" value="1"/>
</dbReference>
<evidence type="ECO:0000256" key="1">
    <source>
        <dbReference type="ARBA" id="ARBA00022723"/>
    </source>
</evidence>
<dbReference type="InterPro" id="IPR050869">
    <property type="entry name" value="H3K4_H4K5_MeTrfase"/>
</dbReference>
<dbReference type="Gene3D" id="1.10.220.160">
    <property type="match status" value="1"/>
</dbReference>